<dbReference type="Gene3D" id="3.40.710.10">
    <property type="entry name" value="DD-peptidase/beta-lactamase superfamily"/>
    <property type="match status" value="1"/>
</dbReference>
<evidence type="ECO:0000313" key="2">
    <source>
        <dbReference type="Proteomes" id="UP001196870"/>
    </source>
</evidence>
<proteinExistence type="predicted"/>
<keyword evidence="2" id="KW-1185">Reference proteome</keyword>
<keyword evidence="1" id="KW-0378">Hydrolase</keyword>
<name>A0ABS5EVV3_9PROT</name>
<gene>
    <name evidence="1" type="ORF">GXW71_08660</name>
</gene>
<accession>A0ABS5EVV3</accession>
<dbReference type="Proteomes" id="UP001196870">
    <property type="component" value="Unassembled WGS sequence"/>
</dbReference>
<comment type="caution">
    <text evidence="1">The sequence shown here is derived from an EMBL/GenBank/DDBJ whole genome shotgun (WGS) entry which is preliminary data.</text>
</comment>
<dbReference type="EMBL" id="JAAGBB010000008">
    <property type="protein sequence ID" value="MBR0664424.1"/>
    <property type="molecule type" value="Genomic_DNA"/>
</dbReference>
<organism evidence="1 2">
    <name type="scientific">Plastoroseomonas hellenica</name>
    <dbReference type="NCBI Taxonomy" id="2687306"/>
    <lineage>
        <taxon>Bacteria</taxon>
        <taxon>Pseudomonadati</taxon>
        <taxon>Pseudomonadota</taxon>
        <taxon>Alphaproteobacteria</taxon>
        <taxon>Acetobacterales</taxon>
        <taxon>Acetobacteraceae</taxon>
        <taxon>Plastoroseomonas</taxon>
    </lineage>
</organism>
<dbReference type="SUPFAM" id="SSF56601">
    <property type="entry name" value="beta-lactamase/transpeptidase-like"/>
    <property type="match status" value="1"/>
</dbReference>
<protein>
    <submittedName>
        <fullName evidence="1">Serine hydrolase</fullName>
    </submittedName>
</protein>
<reference evidence="2" key="1">
    <citation type="journal article" date="2021" name="Syst. Appl. Microbiol.">
        <title>Roseomonas hellenica sp. nov., isolated from roots of wild-growing Alkanna tinctoria.</title>
        <authorList>
            <person name="Rat A."/>
            <person name="Naranjo H.D."/>
            <person name="Lebbe L."/>
            <person name="Cnockaert M."/>
            <person name="Krigas N."/>
            <person name="Grigoriadou K."/>
            <person name="Maloupa E."/>
            <person name="Willems A."/>
        </authorList>
    </citation>
    <scope>NUCLEOTIDE SEQUENCE [LARGE SCALE GENOMIC DNA]</scope>
    <source>
        <strain evidence="2">LMG 31523</strain>
    </source>
</reference>
<dbReference type="GO" id="GO:0016787">
    <property type="term" value="F:hydrolase activity"/>
    <property type="evidence" value="ECO:0007669"/>
    <property type="project" value="UniProtKB-KW"/>
</dbReference>
<dbReference type="RefSeq" id="WP_211852086.1">
    <property type="nucleotide sequence ID" value="NZ_JAAGBB010000008.1"/>
</dbReference>
<sequence length="77" mass="8415">MRSSFSGQQYGLGWWVGEAAGQGVNFAWGYGGQMLYVLPQLGLTVVMTSETDRPRVPGQVFSRHPLLANGILPAFTR</sequence>
<dbReference type="InterPro" id="IPR012338">
    <property type="entry name" value="Beta-lactam/transpept-like"/>
</dbReference>
<evidence type="ECO:0000313" key="1">
    <source>
        <dbReference type="EMBL" id="MBR0664424.1"/>
    </source>
</evidence>